<dbReference type="Pfam" id="PF02082">
    <property type="entry name" value="Rrf2"/>
    <property type="match status" value="1"/>
</dbReference>
<accession>A0A1S7DTS0</accession>
<dbReference type="PROSITE" id="PS51197">
    <property type="entry name" value="HTH_RRF2_2"/>
    <property type="match status" value="1"/>
</dbReference>
<protein>
    <submittedName>
        <fullName evidence="1">Transcriptional regulator, badm/rrf2 family</fullName>
    </submittedName>
</protein>
<gene>
    <name evidence="1" type="ORF">AB406_1588</name>
</gene>
<dbReference type="PANTHER" id="PTHR33221">
    <property type="entry name" value="WINGED HELIX-TURN-HELIX TRANSCRIPTIONAL REGULATOR, RRF2 FAMILY"/>
    <property type="match status" value="1"/>
</dbReference>
<dbReference type="SUPFAM" id="SSF46785">
    <property type="entry name" value="Winged helix' DNA-binding domain"/>
    <property type="match status" value="1"/>
</dbReference>
<dbReference type="GO" id="GO:0005829">
    <property type="term" value="C:cytosol"/>
    <property type="evidence" value="ECO:0007669"/>
    <property type="project" value="TreeGrafter"/>
</dbReference>
<sequence length="145" mass="16039">MFSKACEYGIRACAYITIESMQNRKVKVADVAKKVGTPEAFTAKILSALTKHNIVNSIKGPYGGFEIEEQRAKSIKIKDIVIAIDGHSILSSCSLGFSSCDESNPCPLHFKYVSVRNELCKMLDTTTLFEMAIDVKNKKSKLLEV</sequence>
<dbReference type="EMBL" id="CP011859">
    <property type="protein sequence ID" value="AQY22532.1"/>
    <property type="molecule type" value="Genomic_DNA"/>
</dbReference>
<organism evidence="1 2">
    <name type="scientific">Riemerella anatipestifer</name>
    <name type="common">Moraxella anatipestifer</name>
    <dbReference type="NCBI Taxonomy" id="34085"/>
    <lineage>
        <taxon>Bacteria</taxon>
        <taxon>Pseudomonadati</taxon>
        <taxon>Bacteroidota</taxon>
        <taxon>Flavobacteriia</taxon>
        <taxon>Flavobacteriales</taxon>
        <taxon>Weeksellaceae</taxon>
        <taxon>Riemerella</taxon>
    </lineage>
</organism>
<evidence type="ECO:0000313" key="2">
    <source>
        <dbReference type="Proteomes" id="UP000189883"/>
    </source>
</evidence>
<reference evidence="1 2" key="1">
    <citation type="submission" date="2015-06" db="EMBL/GenBank/DDBJ databases">
        <title>R. anatipestifer strain HXb2 is the most virulent strain so far, and the genome sequence would help us uncover the pathogenesis.</title>
        <authorList>
            <person name="Hu Q."/>
            <person name="Qi J."/>
            <person name="Bo H."/>
            <person name="Liu G."/>
            <person name="Tao M."/>
            <person name="Ding Y."/>
            <person name="Xue Y."/>
        </authorList>
    </citation>
    <scope>NUCLEOTIDE SEQUENCE [LARGE SCALE GENOMIC DNA]</scope>
    <source>
        <strain evidence="1 2">HXb2</strain>
    </source>
</reference>
<dbReference type="InterPro" id="IPR000944">
    <property type="entry name" value="Tscrpt_reg_Rrf2"/>
</dbReference>
<proteinExistence type="predicted"/>
<dbReference type="InterPro" id="IPR036388">
    <property type="entry name" value="WH-like_DNA-bd_sf"/>
</dbReference>
<dbReference type="Proteomes" id="UP000189883">
    <property type="component" value="Chromosome"/>
</dbReference>
<dbReference type="NCBIfam" id="TIGR00738">
    <property type="entry name" value="rrf2_super"/>
    <property type="match status" value="1"/>
</dbReference>
<dbReference type="RefSeq" id="WP_052910287.1">
    <property type="nucleotide sequence ID" value="NZ_CP011859.1"/>
</dbReference>
<evidence type="ECO:0000313" key="1">
    <source>
        <dbReference type="EMBL" id="AQY22532.1"/>
    </source>
</evidence>
<name>A0A1S7DTS0_RIEAN</name>
<dbReference type="GO" id="GO:0003700">
    <property type="term" value="F:DNA-binding transcription factor activity"/>
    <property type="evidence" value="ECO:0007669"/>
    <property type="project" value="TreeGrafter"/>
</dbReference>
<dbReference type="PANTHER" id="PTHR33221:SF15">
    <property type="entry name" value="HTH-TYPE TRANSCRIPTIONAL REGULATOR YWGB-RELATED"/>
    <property type="match status" value="1"/>
</dbReference>
<dbReference type="InterPro" id="IPR036390">
    <property type="entry name" value="WH_DNA-bd_sf"/>
</dbReference>
<dbReference type="AlphaFoldDB" id="A0A1S7DTS0"/>
<dbReference type="Gene3D" id="1.10.10.10">
    <property type="entry name" value="Winged helix-like DNA-binding domain superfamily/Winged helix DNA-binding domain"/>
    <property type="match status" value="1"/>
</dbReference>